<accession>A0ABQ5GUH1</accession>
<dbReference type="PANTHER" id="PTHR24559">
    <property type="entry name" value="TRANSPOSON TY3-I GAG-POL POLYPROTEIN"/>
    <property type="match status" value="1"/>
</dbReference>
<evidence type="ECO:0000313" key="2">
    <source>
        <dbReference type="EMBL" id="GJT79233.1"/>
    </source>
</evidence>
<dbReference type="Gene3D" id="3.10.10.10">
    <property type="entry name" value="HIV Type 1 Reverse Transcriptase, subunit A, domain 1"/>
    <property type="match status" value="1"/>
</dbReference>
<reference evidence="2" key="1">
    <citation type="journal article" date="2022" name="Int. J. Mol. Sci.">
        <title>Draft Genome of Tanacetum Coccineum: Genomic Comparison of Closely Related Tanacetum-Family Plants.</title>
        <authorList>
            <person name="Yamashiro T."/>
            <person name="Shiraishi A."/>
            <person name="Nakayama K."/>
            <person name="Satake H."/>
        </authorList>
    </citation>
    <scope>NUCLEOTIDE SEQUENCE</scope>
</reference>
<dbReference type="PANTHER" id="PTHR24559:SF450">
    <property type="entry name" value="RNA-DIRECTED DNA POLYMERASE HOMOLOG"/>
    <property type="match status" value="1"/>
</dbReference>
<sequence length="347" mass="40009">MNNMQFSMVTKIEFLKFRGDDVMGWLFKCEQFFKVDNIVDDHKVNLISIHLHDIALMWHRQFVRIMGENLGWAMYRQVILQRFGLAYDDPLAEIKKIKHVKSVQDYIDEYDKLLRRVELSEEKIISFFMAGLKNDVEVAMRMFNQRSLAELYGLAKLQEANLNALREKNKTPLLPTPIFTQSNSPYTNSPKPMQLPAPNSDVFIGSFASNEEIEAKWEEEQEDRDCQLTDVINMLGSEEETTPHISLNALIGRSIQSTPTVLNPLLEEYADVFAIPKELPPFRSHDHKIPLKEGTPPINIKPYRHPPIIKDAIESMVQELLESGVIRHNQSSFSYLVVMVNKKDGSC</sequence>
<dbReference type="InterPro" id="IPR053134">
    <property type="entry name" value="RNA-dir_DNA_polymerase"/>
</dbReference>
<dbReference type="EMBL" id="BQNB010018880">
    <property type="protein sequence ID" value="GJT79233.1"/>
    <property type="molecule type" value="Genomic_DNA"/>
</dbReference>
<feature type="domain" description="Retrotransposon gag" evidence="1">
    <location>
        <begin position="46"/>
        <end position="133"/>
    </location>
</feature>
<dbReference type="SUPFAM" id="SSF56672">
    <property type="entry name" value="DNA/RNA polymerases"/>
    <property type="match status" value="1"/>
</dbReference>
<proteinExistence type="predicted"/>
<gene>
    <name evidence="2" type="ORF">Tco_1053575</name>
</gene>
<evidence type="ECO:0000313" key="3">
    <source>
        <dbReference type="Proteomes" id="UP001151760"/>
    </source>
</evidence>
<organism evidence="2 3">
    <name type="scientific">Tanacetum coccineum</name>
    <dbReference type="NCBI Taxonomy" id="301880"/>
    <lineage>
        <taxon>Eukaryota</taxon>
        <taxon>Viridiplantae</taxon>
        <taxon>Streptophyta</taxon>
        <taxon>Embryophyta</taxon>
        <taxon>Tracheophyta</taxon>
        <taxon>Spermatophyta</taxon>
        <taxon>Magnoliopsida</taxon>
        <taxon>eudicotyledons</taxon>
        <taxon>Gunneridae</taxon>
        <taxon>Pentapetalae</taxon>
        <taxon>asterids</taxon>
        <taxon>campanulids</taxon>
        <taxon>Asterales</taxon>
        <taxon>Asteraceae</taxon>
        <taxon>Asteroideae</taxon>
        <taxon>Anthemideae</taxon>
        <taxon>Anthemidinae</taxon>
        <taxon>Tanacetum</taxon>
    </lineage>
</organism>
<dbReference type="InterPro" id="IPR043502">
    <property type="entry name" value="DNA/RNA_pol_sf"/>
</dbReference>
<name>A0ABQ5GUH1_9ASTR</name>
<dbReference type="Proteomes" id="UP001151760">
    <property type="component" value="Unassembled WGS sequence"/>
</dbReference>
<dbReference type="InterPro" id="IPR005162">
    <property type="entry name" value="Retrotrans_gag_dom"/>
</dbReference>
<keyword evidence="3" id="KW-1185">Reference proteome</keyword>
<comment type="caution">
    <text evidence="2">The sequence shown here is derived from an EMBL/GenBank/DDBJ whole genome shotgun (WGS) entry which is preliminary data.</text>
</comment>
<evidence type="ECO:0000259" key="1">
    <source>
        <dbReference type="Pfam" id="PF03732"/>
    </source>
</evidence>
<protein>
    <submittedName>
        <fullName evidence="2">Gypsy/ty3 retroelement polyprotein</fullName>
    </submittedName>
</protein>
<dbReference type="Pfam" id="PF03732">
    <property type="entry name" value="Retrotrans_gag"/>
    <property type="match status" value="1"/>
</dbReference>
<reference evidence="2" key="2">
    <citation type="submission" date="2022-01" db="EMBL/GenBank/DDBJ databases">
        <authorList>
            <person name="Yamashiro T."/>
            <person name="Shiraishi A."/>
            <person name="Satake H."/>
            <person name="Nakayama K."/>
        </authorList>
    </citation>
    <scope>NUCLEOTIDE SEQUENCE</scope>
</reference>